<sequence length="180" mass="20705">MALAWHRSCRDIRMTKGQGIEMSEMDKLAAQMKQQRNRKTIADDASMDQEKKFTHWIESVGKLFDDIQVWLDPLAQSDLAQFERGMMDVEEKLPQNRVAKYEAPFLAMAINGKAARIVTVGLCFTDSDGAVDFMAREKQYRITRHIGSDVQWMIRNKSEHLGKDVVLNQDSLADAIRHYL</sequence>
<organism evidence="1 2">
    <name type="scientific">Pseudomonas syringae pv. delphinii</name>
    <dbReference type="NCBI Taxonomy" id="192088"/>
    <lineage>
        <taxon>Bacteria</taxon>
        <taxon>Pseudomonadati</taxon>
        <taxon>Pseudomonadota</taxon>
        <taxon>Gammaproteobacteria</taxon>
        <taxon>Pseudomonadales</taxon>
        <taxon>Pseudomonadaceae</taxon>
        <taxon>Pseudomonas</taxon>
    </lineage>
</organism>
<protein>
    <submittedName>
        <fullName evidence="1">Uncharacterized protein</fullName>
    </submittedName>
</protein>
<proteinExistence type="predicted"/>
<comment type="caution">
    <text evidence="1">The sequence shown here is derived from an EMBL/GenBank/DDBJ whole genome shotgun (WGS) entry which is preliminary data.</text>
</comment>
<dbReference type="AlphaFoldDB" id="A0A3M4BCQ7"/>
<accession>A0A3M4BCQ7</accession>
<gene>
    <name evidence="1" type="ORF">ALQ28_03768</name>
</gene>
<name>A0A3M4BCQ7_9PSED</name>
<dbReference type="EMBL" id="RBQG01000084">
    <property type="protein sequence ID" value="RMP16255.1"/>
    <property type="molecule type" value="Genomic_DNA"/>
</dbReference>
<reference evidence="1 2" key="1">
    <citation type="submission" date="2018-08" db="EMBL/GenBank/DDBJ databases">
        <title>Recombination of ecologically and evolutionarily significant loci maintains genetic cohesion in the Pseudomonas syringae species complex.</title>
        <authorList>
            <person name="Dillon M."/>
            <person name="Thakur S."/>
            <person name="Almeida R.N.D."/>
            <person name="Weir B.S."/>
            <person name="Guttman D.S."/>
        </authorList>
    </citation>
    <scope>NUCLEOTIDE SEQUENCE [LARGE SCALE GENOMIC DNA]</scope>
    <source>
        <strain evidence="1 2">ICMP 4330</strain>
    </source>
</reference>
<evidence type="ECO:0000313" key="1">
    <source>
        <dbReference type="EMBL" id="RMP16255.1"/>
    </source>
</evidence>
<dbReference type="Proteomes" id="UP000267908">
    <property type="component" value="Unassembled WGS sequence"/>
</dbReference>
<evidence type="ECO:0000313" key="2">
    <source>
        <dbReference type="Proteomes" id="UP000267908"/>
    </source>
</evidence>